<dbReference type="FunFam" id="1.20.1740.10:FF:000001">
    <property type="entry name" value="Amino acid permease"/>
    <property type="match status" value="1"/>
</dbReference>
<reference evidence="8 9" key="1">
    <citation type="submission" date="2018-11" db="EMBL/GenBank/DDBJ databases">
        <title>Genome sequence of Apiotrichum porosum DSM 27194.</title>
        <authorList>
            <person name="Aliyu H."/>
            <person name="Gorte O."/>
            <person name="Ochsenreither K."/>
        </authorList>
    </citation>
    <scope>NUCLEOTIDE SEQUENCE [LARGE SCALE GENOMIC DNA]</scope>
    <source>
        <strain evidence="8 9">DSM 27194</strain>
    </source>
</reference>
<feature type="transmembrane region" description="Helical" evidence="6">
    <location>
        <begin position="440"/>
        <end position="467"/>
    </location>
</feature>
<feature type="transmembrane region" description="Helical" evidence="6">
    <location>
        <begin position="366"/>
        <end position="386"/>
    </location>
</feature>
<accession>A0A427XL32</accession>
<evidence type="ECO:0000256" key="3">
    <source>
        <dbReference type="ARBA" id="ARBA00022692"/>
    </source>
</evidence>
<dbReference type="PIRSF" id="PIRSF006060">
    <property type="entry name" value="AA_transporter"/>
    <property type="match status" value="1"/>
</dbReference>
<evidence type="ECO:0000256" key="1">
    <source>
        <dbReference type="ARBA" id="ARBA00004141"/>
    </source>
</evidence>
<evidence type="ECO:0000256" key="5">
    <source>
        <dbReference type="ARBA" id="ARBA00023136"/>
    </source>
</evidence>
<feature type="transmembrane region" description="Helical" evidence="6">
    <location>
        <begin position="184"/>
        <end position="202"/>
    </location>
</feature>
<feature type="domain" description="Amino acid permease/ SLC12A" evidence="7">
    <location>
        <begin position="41"/>
        <end position="497"/>
    </location>
</feature>
<protein>
    <recommendedName>
        <fullName evidence="7">Amino acid permease/ SLC12A domain-containing protein</fullName>
    </recommendedName>
</protein>
<feature type="transmembrane region" description="Helical" evidence="6">
    <location>
        <begin position="69"/>
        <end position="86"/>
    </location>
</feature>
<dbReference type="RefSeq" id="XP_028474649.1">
    <property type="nucleotide sequence ID" value="XM_028617342.1"/>
</dbReference>
<organism evidence="8 9">
    <name type="scientific">Apiotrichum porosum</name>
    <dbReference type="NCBI Taxonomy" id="105984"/>
    <lineage>
        <taxon>Eukaryota</taxon>
        <taxon>Fungi</taxon>
        <taxon>Dikarya</taxon>
        <taxon>Basidiomycota</taxon>
        <taxon>Agaricomycotina</taxon>
        <taxon>Tremellomycetes</taxon>
        <taxon>Trichosporonales</taxon>
        <taxon>Trichosporonaceae</taxon>
        <taxon>Apiotrichum</taxon>
    </lineage>
</organism>
<dbReference type="OrthoDB" id="10062876at2759"/>
<evidence type="ECO:0000256" key="4">
    <source>
        <dbReference type="ARBA" id="ARBA00022989"/>
    </source>
</evidence>
<comment type="caution">
    <text evidence="8">The sequence shown here is derived from an EMBL/GenBank/DDBJ whole genome shotgun (WGS) entry which is preliminary data.</text>
</comment>
<dbReference type="PANTHER" id="PTHR43341:SF15">
    <property type="entry name" value="GENERAL AMINO ACID PERMEASE AGP2"/>
    <property type="match status" value="1"/>
</dbReference>
<dbReference type="InterPro" id="IPR004841">
    <property type="entry name" value="AA-permease/SLC12A_dom"/>
</dbReference>
<dbReference type="STRING" id="105984.A0A427XL32"/>
<dbReference type="EMBL" id="RSCE01000010">
    <property type="protein sequence ID" value="RSH79502.1"/>
    <property type="molecule type" value="Genomic_DNA"/>
</dbReference>
<dbReference type="Gene3D" id="1.20.1740.10">
    <property type="entry name" value="Amino acid/polyamine transporter I"/>
    <property type="match status" value="1"/>
</dbReference>
<keyword evidence="4 6" id="KW-1133">Transmembrane helix</keyword>
<evidence type="ECO:0000256" key="2">
    <source>
        <dbReference type="ARBA" id="ARBA00022448"/>
    </source>
</evidence>
<gene>
    <name evidence="8" type="ORF">EHS24_001554</name>
</gene>
<dbReference type="AlphaFoldDB" id="A0A427XL32"/>
<keyword evidence="3 6" id="KW-0812">Transmembrane</keyword>
<sequence>MSIDKEKLGDSVVSEMAVNDYDNLRAEGHLKQTIRGLKPRHIQVMAISGAIGTGLFVGTGSTLHKAGPLSLLLSYVLFSFITWITFRGMGAMVSQLPVDGGFLYFAKRYVSPSFGFALGWLYVYNGAALVAAEVAAIAALINFWNDTINNAAWCAIIIVIFFALNTIGVRVFGEGEFWLSIGKLILVFALMLFTLITMAGGNPQHDAFGFRYWKSGPVMNEYVATGSLGRFLGFWSCMTTAAYTFGGPEWVSFTAGEAMSPRRVLPSVFKRVIFRLLFFYIGGVLCVTILMPSSDPDLGKSLPGAGSSPFVLASVRLGIPIFPHVLNAVIFTSAFSCGLELSFAASRGLYGLALEGSAPRIFTRTARGVPVYCVIVVCAIACLSFMSASTSSSEAFNWIVNLTGSALLLIYGLMNYIYVRWYKANKAQDKDMSKMPRGQLYLCYIGMFVYLLMWITNGFAVFVNGGWSVRDFFFAYFAIVVFVVAYVTHSVFKSHTFKEPPLEEVDVTSGIAAFDEMEANEPPLENTRLARFNRWLWG</sequence>
<evidence type="ECO:0000256" key="6">
    <source>
        <dbReference type="SAM" id="Phobius"/>
    </source>
</evidence>
<name>A0A427XL32_9TREE</name>
<feature type="transmembrane region" description="Helical" evidence="6">
    <location>
        <begin position="44"/>
        <end position="63"/>
    </location>
</feature>
<evidence type="ECO:0000313" key="9">
    <source>
        <dbReference type="Proteomes" id="UP000279236"/>
    </source>
</evidence>
<dbReference type="Pfam" id="PF00324">
    <property type="entry name" value="AA_permease"/>
    <property type="match status" value="1"/>
</dbReference>
<dbReference type="GO" id="GO:0015171">
    <property type="term" value="F:amino acid transmembrane transporter activity"/>
    <property type="evidence" value="ECO:0007669"/>
    <property type="project" value="TreeGrafter"/>
</dbReference>
<evidence type="ECO:0000313" key="8">
    <source>
        <dbReference type="EMBL" id="RSH79502.1"/>
    </source>
</evidence>
<feature type="transmembrane region" description="Helical" evidence="6">
    <location>
        <begin position="473"/>
        <end position="492"/>
    </location>
</feature>
<dbReference type="PANTHER" id="PTHR43341">
    <property type="entry name" value="AMINO ACID PERMEASE"/>
    <property type="match status" value="1"/>
</dbReference>
<feature type="transmembrane region" description="Helical" evidence="6">
    <location>
        <begin position="117"/>
        <end position="144"/>
    </location>
</feature>
<keyword evidence="2" id="KW-0813">Transport</keyword>
<keyword evidence="9" id="KW-1185">Reference proteome</keyword>
<dbReference type="GO" id="GO:0016020">
    <property type="term" value="C:membrane"/>
    <property type="evidence" value="ECO:0007669"/>
    <property type="project" value="UniProtKB-SubCell"/>
</dbReference>
<feature type="transmembrane region" description="Helical" evidence="6">
    <location>
        <begin position="398"/>
        <end position="419"/>
    </location>
</feature>
<evidence type="ECO:0000259" key="7">
    <source>
        <dbReference type="Pfam" id="PF00324"/>
    </source>
</evidence>
<feature type="transmembrane region" description="Helical" evidence="6">
    <location>
        <begin position="272"/>
        <end position="291"/>
    </location>
</feature>
<keyword evidence="5 6" id="KW-0472">Membrane</keyword>
<comment type="subcellular location">
    <subcellularLocation>
        <location evidence="1">Membrane</location>
        <topology evidence="1">Multi-pass membrane protein</topology>
    </subcellularLocation>
</comment>
<feature type="transmembrane region" description="Helical" evidence="6">
    <location>
        <begin position="150"/>
        <end position="172"/>
    </location>
</feature>
<proteinExistence type="predicted"/>
<dbReference type="InterPro" id="IPR050524">
    <property type="entry name" value="APC_YAT"/>
</dbReference>
<dbReference type="GeneID" id="39586097"/>
<dbReference type="Proteomes" id="UP000279236">
    <property type="component" value="Unassembled WGS sequence"/>
</dbReference>